<name>A0ABR1SYM5_9PEZI</name>
<organism evidence="2 3">
    <name type="scientific">Apiospora rasikravindrae</name>
    <dbReference type="NCBI Taxonomy" id="990691"/>
    <lineage>
        <taxon>Eukaryota</taxon>
        <taxon>Fungi</taxon>
        <taxon>Dikarya</taxon>
        <taxon>Ascomycota</taxon>
        <taxon>Pezizomycotina</taxon>
        <taxon>Sordariomycetes</taxon>
        <taxon>Xylariomycetidae</taxon>
        <taxon>Amphisphaeriales</taxon>
        <taxon>Apiosporaceae</taxon>
        <taxon>Apiospora</taxon>
    </lineage>
</organism>
<proteinExistence type="predicted"/>
<reference evidence="2 3" key="1">
    <citation type="submission" date="2023-01" db="EMBL/GenBank/DDBJ databases">
        <title>Analysis of 21 Apiospora genomes using comparative genomics revels a genus with tremendous synthesis potential of carbohydrate active enzymes and secondary metabolites.</title>
        <authorList>
            <person name="Sorensen T."/>
        </authorList>
    </citation>
    <scope>NUCLEOTIDE SEQUENCE [LARGE SCALE GENOMIC DNA]</scope>
    <source>
        <strain evidence="2 3">CBS 33761</strain>
    </source>
</reference>
<protein>
    <submittedName>
        <fullName evidence="2">Uncharacterized protein</fullName>
    </submittedName>
</protein>
<evidence type="ECO:0000256" key="1">
    <source>
        <dbReference type="SAM" id="MobiDB-lite"/>
    </source>
</evidence>
<accession>A0ABR1SYM5</accession>
<feature type="compositionally biased region" description="Basic and acidic residues" evidence="1">
    <location>
        <begin position="140"/>
        <end position="163"/>
    </location>
</feature>
<gene>
    <name evidence="2" type="ORF">PG993_007841</name>
</gene>
<evidence type="ECO:0000313" key="3">
    <source>
        <dbReference type="Proteomes" id="UP001444661"/>
    </source>
</evidence>
<dbReference type="Proteomes" id="UP001444661">
    <property type="component" value="Unassembled WGS sequence"/>
</dbReference>
<comment type="caution">
    <text evidence="2">The sequence shown here is derived from an EMBL/GenBank/DDBJ whole genome shotgun (WGS) entry which is preliminary data.</text>
</comment>
<sequence length="234" mass="25847">MVDVFFYRPLFAAEFLFRVKNAIKRPVVIVHGDAKVASLLRDIETMAHTLRRMPSSIPIVCLTTARRDVFSCQSLGLKALKLGMVFGSHVKGVSSAPVRIMEREDGTPNYNNQNTIEIAFSIISICATIAVGIGVAKWQDTRSKSRDTQRHHEGSTPEVRDDTTPVPSVPGNIRRMNLASGTIPILPHIPPMSTVAFPEPVFRARATSTHKQRAMPARRLPVMGDGQIQQQPLS</sequence>
<feature type="region of interest" description="Disordered" evidence="1">
    <location>
        <begin position="140"/>
        <end position="170"/>
    </location>
</feature>
<evidence type="ECO:0000313" key="2">
    <source>
        <dbReference type="EMBL" id="KAK8039430.1"/>
    </source>
</evidence>
<keyword evidence="3" id="KW-1185">Reference proteome</keyword>
<dbReference type="EMBL" id="JAQQWK010000006">
    <property type="protein sequence ID" value="KAK8039430.1"/>
    <property type="molecule type" value="Genomic_DNA"/>
</dbReference>